<dbReference type="SUPFAM" id="SSF52743">
    <property type="entry name" value="Subtilisin-like"/>
    <property type="match status" value="1"/>
</dbReference>
<dbReference type="InterPro" id="IPR015500">
    <property type="entry name" value="Peptidase_S8_subtilisin-rel"/>
</dbReference>
<evidence type="ECO:0000256" key="5">
    <source>
        <dbReference type="PIRSR" id="PIRSR615500-1"/>
    </source>
</evidence>
<dbReference type="CDD" id="cd07487">
    <property type="entry name" value="Peptidases_S8_1"/>
    <property type="match status" value="1"/>
</dbReference>
<comment type="similarity">
    <text evidence="1 6">Belongs to the peptidase S8 family.</text>
</comment>
<accession>A0A939DAX7</accession>
<dbReference type="PANTHER" id="PTHR43806:SF11">
    <property type="entry name" value="CEREVISIN-RELATED"/>
    <property type="match status" value="1"/>
</dbReference>
<protein>
    <submittedName>
        <fullName evidence="8">S8 family peptidase</fullName>
    </submittedName>
</protein>
<sequence>MKSGKGTMPVIIYSKRTIDSIRDCVLENYGTIKYELPFINALCVEVPAKKLGYIKCNADIALISKDAVVSKLPIPETDTETELSRFGISSLNNNLSKLFKKLNSSKPKATKCTFSNSCGGDGVTIAIIDTGLAPHYDVIKPTNRILAFKDFVNNAFIPYDDDGHGTHVAGIAAGSGYLLGGPDIFELLKMLSPEQVCNIACMGTAPNAKIVALKALDQEGNGSTSDILAAMQWVADNHLKYNIRVVNLSLGIDATSFDINGDGIDDVADPLVLGANALVNKGITVVTAAGNGGPEGGTISSPGTSPYVITVGSAAYDKGKDSDSWKWSIPEFSSRGPTANGTTKPDIVAPGVEILSLSANTGKQYLRQSGTSMSAPAVAGAAACLHAAYPKLSPAQVKRILMSSAVPLSEVPTNAQGAGLLNL</sequence>
<dbReference type="EMBL" id="JAFJZZ010000010">
    <property type="protein sequence ID" value="MBN7774467.1"/>
    <property type="molecule type" value="Genomic_DNA"/>
</dbReference>
<feature type="domain" description="Peptidase S8/S53" evidence="7">
    <location>
        <begin position="120"/>
        <end position="419"/>
    </location>
</feature>
<keyword evidence="2 6" id="KW-0645">Protease</keyword>
<organism evidence="8 9">
    <name type="scientific">Clostridium aminobutyricum</name>
    <dbReference type="NCBI Taxonomy" id="33953"/>
    <lineage>
        <taxon>Bacteria</taxon>
        <taxon>Bacillati</taxon>
        <taxon>Bacillota</taxon>
        <taxon>Clostridia</taxon>
        <taxon>Eubacteriales</taxon>
        <taxon>Clostridiaceae</taxon>
        <taxon>Clostridium</taxon>
    </lineage>
</organism>
<comment type="caution">
    <text evidence="8">The sequence shown here is derived from an EMBL/GenBank/DDBJ whole genome shotgun (WGS) entry which is preliminary data.</text>
</comment>
<feature type="active site" description="Charge relay system" evidence="5 6">
    <location>
        <position position="372"/>
    </location>
</feature>
<dbReference type="GO" id="GO:0004252">
    <property type="term" value="F:serine-type endopeptidase activity"/>
    <property type="evidence" value="ECO:0007669"/>
    <property type="project" value="UniProtKB-UniRule"/>
</dbReference>
<dbReference type="Gene3D" id="3.30.70.80">
    <property type="entry name" value="Peptidase S8 propeptide/proteinase inhibitor I9"/>
    <property type="match status" value="1"/>
</dbReference>
<dbReference type="PANTHER" id="PTHR43806">
    <property type="entry name" value="PEPTIDASE S8"/>
    <property type="match status" value="1"/>
</dbReference>
<evidence type="ECO:0000256" key="4">
    <source>
        <dbReference type="ARBA" id="ARBA00022825"/>
    </source>
</evidence>
<dbReference type="PRINTS" id="PR00723">
    <property type="entry name" value="SUBTILISIN"/>
</dbReference>
<evidence type="ECO:0000256" key="1">
    <source>
        <dbReference type="ARBA" id="ARBA00011073"/>
    </source>
</evidence>
<dbReference type="InterPro" id="IPR022398">
    <property type="entry name" value="Peptidase_S8_His-AS"/>
</dbReference>
<dbReference type="RefSeq" id="WP_206583310.1">
    <property type="nucleotide sequence ID" value="NZ_JAFJZZ010000010.1"/>
</dbReference>
<dbReference type="InterPro" id="IPR023828">
    <property type="entry name" value="Peptidase_S8_Ser-AS"/>
</dbReference>
<dbReference type="GO" id="GO:0006508">
    <property type="term" value="P:proteolysis"/>
    <property type="evidence" value="ECO:0007669"/>
    <property type="project" value="UniProtKB-KW"/>
</dbReference>
<dbReference type="InterPro" id="IPR050131">
    <property type="entry name" value="Peptidase_S8_subtilisin-like"/>
</dbReference>
<evidence type="ECO:0000313" key="9">
    <source>
        <dbReference type="Proteomes" id="UP000664545"/>
    </source>
</evidence>
<dbReference type="InterPro" id="IPR000209">
    <property type="entry name" value="Peptidase_S8/S53_dom"/>
</dbReference>
<dbReference type="Proteomes" id="UP000664545">
    <property type="component" value="Unassembled WGS sequence"/>
</dbReference>
<dbReference type="Gene3D" id="3.40.50.200">
    <property type="entry name" value="Peptidase S8/S53 domain"/>
    <property type="match status" value="1"/>
</dbReference>
<dbReference type="PROSITE" id="PS00137">
    <property type="entry name" value="SUBTILASE_HIS"/>
    <property type="match status" value="1"/>
</dbReference>
<evidence type="ECO:0000313" key="8">
    <source>
        <dbReference type="EMBL" id="MBN7774467.1"/>
    </source>
</evidence>
<keyword evidence="3 6" id="KW-0378">Hydrolase</keyword>
<evidence type="ECO:0000256" key="6">
    <source>
        <dbReference type="PROSITE-ProRule" id="PRU01240"/>
    </source>
</evidence>
<keyword evidence="4 6" id="KW-0720">Serine protease</keyword>
<dbReference type="InterPro" id="IPR037045">
    <property type="entry name" value="S8pro/Inhibitor_I9_sf"/>
</dbReference>
<dbReference type="AlphaFoldDB" id="A0A939DAX7"/>
<evidence type="ECO:0000256" key="3">
    <source>
        <dbReference type="ARBA" id="ARBA00022801"/>
    </source>
</evidence>
<dbReference type="PROSITE" id="PS00138">
    <property type="entry name" value="SUBTILASE_SER"/>
    <property type="match status" value="1"/>
</dbReference>
<proteinExistence type="inferred from homology"/>
<dbReference type="InterPro" id="IPR036852">
    <property type="entry name" value="Peptidase_S8/S53_dom_sf"/>
</dbReference>
<feature type="active site" description="Charge relay system" evidence="5 6">
    <location>
        <position position="129"/>
    </location>
</feature>
<dbReference type="Pfam" id="PF00082">
    <property type="entry name" value="Peptidase_S8"/>
    <property type="match status" value="1"/>
</dbReference>
<dbReference type="PROSITE" id="PS51892">
    <property type="entry name" value="SUBTILASE"/>
    <property type="match status" value="1"/>
</dbReference>
<gene>
    <name evidence="8" type="ORF">JYB65_13960</name>
</gene>
<evidence type="ECO:0000256" key="2">
    <source>
        <dbReference type="ARBA" id="ARBA00022670"/>
    </source>
</evidence>
<feature type="active site" description="Charge relay system" evidence="5 6">
    <location>
        <position position="164"/>
    </location>
</feature>
<name>A0A939DAX7_CLOAM</name>
<reference evidence="8" key="1">
    <citation type="submission" date="2021-02" db="EMBL/GenBank/DDBJ databases">
        <title>Abyssanaerobacter marinus gen.nov., sp., nov, anaerobic bacterium isolated from the Onnuri vent field of Indian Ocean and suggestion of Mogibacteriaceae fam. nov., and proposal of reclassification of ambiguous this family's genus member.</title>
        <authorList>
            <person name="Kim Y.J."/>
            <person name="Yang J.-A."/>
        </authorList>
    </citation>
    <scope>NUCLEOTIDE SEQUENCE</scope>
    <source>
        <strain evidence="8">DSM 2634</strain>
    </source>
</reference>
<keyword evidence="9" id="KW-1185">Reference proteome</keyword>
<evidence type="ECO:0000259" key="7">
    <source>
        <dbReference type="Pfam" id="PF00082"/>
    </source>
</evidence>